<evidence type="ECO:0000256" key="2">
    <source>
        <dbReference type="ARBA" id="ARBA00022737"/>
    </source>
</evidence>
<evidence type="ECO:0008006" key="5">
    <source>
        <dbReference type="Google" id="ProtNLM"/>
    </source>
</evidence>
<dbReference type="Gene3D" id="2.60.40.10">
    <property type="entry name" value="Immunoglobulins"/>
    <property type="match status" value="1"/>
</dbReference>
<dbReference type="InterPro" id="IPR013783">
    <property type="entry name" value="Ig-like_fold"/>
</dbReference>
<sequence length="368" mass="41872">MLDSNLFTVDAKGGDAHITFRANKDWTIRYADDRQAVFGTLDAEKGDADDHCRIVFTMHPNTSTDRRNVVFNLTAGHAAAQVTVSQEGLGIELPTEEEVRTYLMRLYNDNDGPNWRFNHNWGSNLPINRWNGVLYENGRLDLRLGELGVKGKVDLSGCRALVELHASKNEITEVDLSDCSMLEEVYLINNKISKIKVDGCLSLRKLDVGYNEIENLSVGWCTTLDVLSFEYNRLESIDLSRCVELQEIDCAVNQMKSLVIPHRQKLRSVFCYENSIKELDLSGAPYLSIISCFNNDMKNLTFDNNGRLYIFWCFGNRIGGEIPEWMDKISQFEHDARYEYPDDGSTPYIDDGSGWWYPGEPASGHHAR</sequence>
<proteinExistence type="predicted"/>
<dbReference type="AlphaFoldDB" id="A0A3S9VUW9"/>
<dbReference type="CDD" id="cd14948">
    <property type="entry name" value="BACON"/>
    <property type="match status" value="1"/>
</dbReference>
<dbReference type="SUPFAM" id="SSF52058">
    <property type="entry name" value="L domain-like"/>
    <property type="match status" value="1"/>
</dbReference>
<dbReference type="Gene3D" id="3.80.10.10">
    <property type="entry name" value="Ribonuclease Inhibitor"/>
    <property type="match status" value="1"/>
</dbReference>
<gene>
    <name evidence="3" type="ORF">D8S85_12875</name>
</gene>
<dbReference type="InterPro" id="IPR032675">
    <property type="entry name" value="LRR_dom_sf"/>
</dbReference>
<evidence type="ECO:0000313" key="4">
    <source>
        <dbReference type="Proteomes" id="UP000270673"/>
    </source>
</evidence>
<dbReference type="GO" id="GO:0035591">
    <property type="term" value="F:signaling adaptor activity"/>
    <property type="evidence" value="ECO:0007669"/>
    <property type="project" value="TreeGrafter"/>
</dbReference>
<protein>
    <recommendedName>
        <fullName evidence="5">Leucine-rich repeat domain-containing protein</fullName>
    </recommendedName>
</protein>
<keyword evidence="2" id="KW-0677">Repeat</keyword>
<keyword evidence="1" id="KW-0433">Leucine-rich repeat</keyword>
<evidence type="ECO:0000256" key="1">
    <source>
        <dbReference type="ARBA" id="ARBA00022614"/>
    </source>
</evidence>
<organism evidence="3 4">
    <name type="scientific">Butyricimonas faecalis</name>
    <dbReference type="NCBI Taxonomy" id="2093856"/>
    <lineage>
        <taxon>Bacteria</taxon>
        <taxon>Pseudomonadati</taxon>
        <taxon>Bacteroidota</taxon>
        <taxon>Bacteroidia</taxon>
        <taxon>Bacteroidales</taxon>
        <taxon>Odoribacteraceae</taxon>
        <taxon>Butyricimonas</taxon>
    </lineage>
</organism>
<dbReference type="Proteomes" id="UP000270673">
    <property type="component" value="Chromosome"/>
</dbReference>
<name>A0A3S9VUW9_9BACT</name>
<evidence type="ECO:0000313" key="3">
    <source>
        <dbReference type="EMBL" id="AZS30352.1"/>
    </source>
</evidence>
<accession>A0A3S9VUW9</accession>
<dbReference type="KEGG" id="buy:D8S85_12875"/>
<dbReference type="InterPro" id="IPR052574">
    <property type="entry name" value="CDIRP"/>
</dbReference>
<dbReference type="InterPro" id="IPR024361">
    <property type="entry name" value="BACON"/>
</dbReference>
<dbReference type="EMBL" id="CP032819">
    <property type="protein sequence ID" value="AZS30352.1"/>
    <property type="molecule type" value="Genomic_DNA"/>
</dbReference>
<dbReference type="PANTHER" id="PTHR47566:SF1">
    <property type="entry name" value="PROTEIN NUD1"/>
    <property type="match status" value="1"/>
</dbReference>
<dbReference type="PANTHER" id="PTHR47566">
    <property type="match status" value="1"/>
</dbReference>
<keyword evidence="4" id="KW-1185">Reference proteome</keyword>
<reference evidence="3 4" key="1">
    <citation type="submission" date="2018-10" db="EMBL/GenBank/DDBJ databases">
        <title>Butyricimonas faecalis sp. nov., isolated from human faeces and emended description of the genus Butyricimonas.</title>
        <authorList>
            <person name="Le Roy T."/>
            <person name="Van der Smissen P."/>
            <person name="Paquot A."/>
            <person name="Delzenne N."/>
            <person name="Muccioli G."/>
            <person name="Collet J.-F."/>
            <person name="Cani P.D."/>
        </authorList>
    </citation>
    <scope>NUCLEOTIDE SEQUENCE [LARGE SCALE GENOMIC DNA]</scope>
    <source>
        <strain evidence="3 4">H184</strain>
    </source>
</reference>